<dbReference type="Proteomes" id="UP000266841">
    <property type="component" value="Unassembled WGS sequence"/>
</dbReference>
<accession>K0TKI6</accession>
<comment type="caution">
    <text evidence="1">The sequence shown here is derived from an EMBL/GenBank/DDBJ whole genome shotgun (WGS) entry which is preliminary data.</text>
</comment>
<sequence length="178" mass="19756">MFGVEMHTGKRVSNTGKFCKSKTEAVFFPRRSFWHQETLSAGVAEEDAATIVSETDNEPGIQRERRQNTKQAICAAHSNTHLIVPIPTHNRLFSKVTTKTSRSLSASPTLDVTYLGRIFSGNLRDFEATRTRIAKANAAFTCLVKFFKRKEIKLDCKTKIFKGICVKTSSSGAASHGL</sequence>
<proteinExistence type="predicted"/>
<keyword evidence="2" id="KW-1185">Reference proteome</keyword>
<dbReference type="AlphaFoldDB" id="K0TKI6"/>
<protein>
    <submittedName>
        <fullName evidence="1">Uncharacterized protein</fullName>
    </submittedName>
</protein>
<name>K0TKI6_THAOC</name>
<reference evidence="1 2" key="1">
    <citation type="journal article" date="2012" name="Genome Biol.">
        <title>Genome and low-iron response of an oceanic diatom adapted to chronic iron limitation.</title>
        <authorList>
            <person name="Lommer M."/>
            <person name="Specht M."/>
            <person name="Roy A.S."/>
            <person name="Kraemer L."/>
            <person name="Andreson R."/>
            <person name="Gutowska M.A."/>
            <person name="Wolf J."/>
            <person name="Bergner S.V."/>
            <person name="Schilhabel M.B."/>
            <person name="Klostermeier U.C."/>
            <person name="Beiko R.G."/>
            <person name="Rosenstiel P."/>
            <person name="Hippler M."/>
            <person name="Laroche J."/>
        </authorList>
    </citation>
    <scope>NUCLEOTIDE SEQUENCE [LARGE SCALE GENOMIC DNA]</scope>
    <source>
        <strain evidence="1 2">CCMP1005</strain>
    </source>
</reference>
<dbReference type="EMBL" id="AGNL01007561">
    <property type="protein sequence ID" value="EJK71167.1"/>
    <property type="molecule type" value="Genomic_DNA"/>
</dbReference>
<evidence type="ECO:0000313" key="1">
    <source>
        <dbReference type="EMBL" id="EJK71167.1"/>
    </source>
</evidence>
<organism evidence="1 2">
    <name type="scientific">Thalassiosira oceanica</name>
    <name type="common">Marine diatom</name>
    <dbReference type="NCBI Taxonomy" id="159749"/>
    <lineage>
        <taxon>Eukaryota</taxon>
        <taxon>Sar</taxon>
        <taxon>Stramenopiles</taxon>
        <taxon>Ochrophyta</taxon>
        <taxon>Bacillariophyta</taxon>
        <taxon>Coscinodiscophyceae</taxon>
        <taxon>Thalassiosirophycidae</taxon>
        <taxon>Thalassiosirales</taxon>
        <taxon>Thalassiosiraceae</taxon>
        <taxon>Thalassiosira</taxon>
    </lineage>
</organism>
<evidence type="ECO:0000313" key="2">
    <source>
        <dbReference type="Proteomes" id="UP000266841"/>
    </source>
</evidence>
<gene>
    <name evidence="1" type="ORF">THAOC_07420</name>
</gene>